<evidence type="ECO:0000256" key="1">
    <source>
        <dbReference type="SAM" id="Phobius"/>
    </source>
</evidence>
<feature type="domain" description="VanZ-like" evidence="2">
    <location>
        <begin position="12"/>
        <end position="140"/>
    </location>
</feature>
<dbReference type="EMBL" id="JAKRYL010000008">
    <property type="protein sequence ID" value="MCL7747387.1"/>
    <property type="molecule type" value="Genomic_DNA"/>
</dbReference>
<name>A0A9X2CSH1_9BACI</name>
<keyword evidence="4" id="KW-1185">Reference proteome</keyword>
<evidence type="ECO:0000259" key="2">
    <source>
        <dbReference type="Pfam" id="PF04892"/>
    </source>
</evidence>
<feature type="transmembrane region" description="Helical" evidence="1">
    <location>
        <begin position="124"/>
        <end position="143"/>
    </location>
</feature>
<dbReference type="RefSeq" id="WP_250096291.1">
    <property type="nucleotide sequence ID" value="NZ_JAKRYL010000008.1"/>
</dbReference>
<dbReference type="PANTHER" id="PTHR36834:SF1">
    <property type="entry name" value="INTEGRAL MEMBRANE PROTEIN"/>
    <property type="match status" value="1"/>
</dbReference>
<feature type="transmembrane region" description="Helical" evidence="1">
    <location>
        <begin position="7"/>
        <end position="27"/>
    </location>
</feature>
<dbReference type="Proteomes" id="UP001139150">
    <property type="component" value="Unassembled WGS sequence"/>
</dbReference>
<dbReference type="PANTHER" id="PTHR36834">
    <property type="entry name" value="MEMBRANE PROTEIN-RELATED"/>
    <property type="match status" value="1"/>
</dbReference>
<dbReference type="InterPro" id="IPR006976">
    <property type="entry name" value="VanZ-like"/>
</dbReference>
<dbReference type="InterPro" id="IPR053150">
    <property type="entry name" value="Teicoplanin_resist-assoc"/>
</dbReference>
<proteinExistence type="predicted"/>
<reference evidence="3" key="1">
    <citation type="submission" date="2022-02" db="EMBL/GenBank/DDBJ databases">
        <title>Halalkalibacter sp. nov. isolated from Lonar Lake, India.</title>
        <authorList>
            <person name="Joshi A."/>
            <person name="Thite S."/>
            <person name="Lodha T."/>
        </authorList>
    </citation>
    <scope>NUCLEOTIDE SEQUENCE</scope>
    <source>
        <strain evidence="3">MEB205</strain>
    </source>
</reference>
<dbReference type="AlphaFoldDB" id="A0A9X2CSH1"/>
<dbReference type="Pfam" id="PF04892">
    <property type="entry name" value="VanZ"/>
    <property type="match status" value="1"/>
</dbReference>
<protein>
    <submittedName>
        <fullName evidence="3">VanZ family protein</fullName>
    </submittedName>
</protein>
<gene>
    <name evidence="3" type="ORF">MF646_09670</name>
</gene>
<sequence length="152" mass="17266">MRHQKLIFTTLFLCYLIALFYVTLFAWNYGASLGPAGPGGRNYNLIPFRSIYRIAVFSPQLADPIRILLGNVVLFMPLGFLLPAIWSKARRFGVMIGIGFSISLFIEVSQFLFTQRVANVDDLILNTLGASIGLFIFSIVRWVKRRTVYIHT</sequence>
<keyword evidence="1" id="KW-0812">Transmembrane</keyword>
<evidence type="ECO:0000313" key="4">
    <source>
        <dbReference type="Proteomes" id="UP001139150"/>
    </source>
</evidence>
<accession>A0A9X2CSH1</accession>
<comment type="caution">
    <text evidence="3">The sequence shown here is derived from an EMBL/GenBank/DDBJ whole genome shotgun (WGS) entry which is preliminary data.</text>
</comment>
<evidence type="ECO:0000313" key="3">
    <source>
        <dbReference type="EMBL" id="MCL7747387.1"/>
    </source>
</evidence>
<feature type="transmembrane region" description="Helical" evidence="1">
    <location>
        <begin position="92"/>
        <end position="112"/>
    </location>
</feature>
<keyword evidence="1" id="KW-1133">Transmembrane helix</keyword>
<feature type="transmembrane region" description="Helical" evidence="1">
    <location>
        <begin position="65"/>
        <end position="85"/>
    </location>
</feature>
<keyword evidence="1" id="KW-0472">Membrane</keyword>
<organism evidence="3 4">
    <name type="scientific">Halalkalibacter alkaliphilus</name>
    <dbReference type="NCBI Taxonomy" id="2917993"/>
    <lineage>
        <taxon>Bacteria</taxon>
        <taxon>Bacillati</taxon>
        <taxon>Bacillota</taxon>
        <taxon>Bacilli</taxon>
        <taxon>Bacillales</taxon>
        <taxon>Bacillaceae</taxon>
        <taxon>Halalkalibacter</taxon>
    </lineage>
</organism>